<dbReference type="PANTHER" id="PTHR18964:SF149">
    <property type="entry name" value="BIFUNCTIONAL UDP-N-ACETYLGLUCOSAMINE 2-EPIMERASE_N-ACETYLMANNOSAMINE KINASE"/>
    <property type="match status" value="1"/>
</dbReference>
<proteinExistence type="inferred from homology"/>
<dbReference type="Pfam" id="PF12802">
    <property type="entry name" value="MarR_2"/>
    <property type="match status" value="1"/>
</dbReference>
<dbReference type="InterPro" id="IPR011991">
    <property type="entry name" value="ArsR-like_HTH"/>
</dbReference>
<dbReference type="InterPro" id="IPR036388">
    <property type="entry name" value="WH-like_DNA-bd_sf"/>
</dbReference>
<dbReference type="GO" id="GO:0016301">
    <property type="term" value="F:kinase activity"/>
    <property type="evidence" value="ECO:0007669"/>
    <property type="project" value="UniProtKB-KW"/>
</dbReference>
<evidence type="ECO:0000313" key="3">
    <source>
        <dbReference type="EMBL" id="MBB6170786.1"/>
    </source>
</evidence>
<evidence type="ECO:0000313" key="4">
    <source>
        <dbReference type="Proteomes" id="UP000546642"/>
    </source>
</evidence>
<organism evidence="3 4">
    <name type="scientific">Nocardiopsis mwathae</name>
    <dbReference type="NCBI Taxonomy" id="1472723"/>
    <lineage>
        <taxon>Bacteria</taxon>
        <taxon>Bacillati</taxon>
        <taxon>Actinomycetota</taxon>
        <taxon>Actinomycetes</taxon>
        <taxon>Streptosporangiales</taxon>
        <taxon>Nocardiopsidaceae</taxon>
        <taxon>Nocardiopsis</taxon>
    </lineage>
</organism>
<dbReference type="PANTHER" id="PTHR18964">
    <property type="entry name" value="ROK (REPRESSOR, ORF, KINASE) FAMILY"/>
    <property type="match status" value="1"/>
</dbReference>
<keyword evidence="4" id="KW-1185">Reference proteome</keyword>
<sequence length="419" mass="42851">MSRRPGTPRLLRQLNDRAALELLLASGPMTRTQLGRETGLSKVTASQLLARLEERELVHVVGSQAGGRGPNAALYAVVPSSAYVAALDVSATGVSAAVADITGQIVGEIDIDPTDAPDPVELVHTTVLKLLEGAEVPQDRLSACVIGTPGVVDPRSGDVRFSFDLHAWHEGVLAALRADLRSAVTIQNDVNLAALAEHAEGAAEDASDFVLMWLGSGGGVGMAIVLDDRIHTGHSGGAGEIGYLPVPGAPLPDDVGLPGGYQSLRTAYGRPSLAHGFQALVGAQAIIELAAEHGFADRPADGPGPGDAADVTAALSAAREAGSAGEAFLDEFAERIARGVASVCVVLDPGLVVLGGEMAQAAGRDLARRVAEAAGRIGPNAPEVALGRVDGPVLRGALLSALQQAREEVFSSTLAPPRA</sequence>
<gene>
    <name evidence="3" type="ORF">HNR23_000846</name>
</gene>
<dbReference type="InterPro" id="IPR000600">
    <property type="entry name" value="ROK"/>
</dbReference>
<accession>A0A7W9YGD1</accession>
<reference evidence="3 4" key="1">
    <citation type="submission" date="2020-08" db="EMBL/GenBank/DDBJ databases">
        <title>Sequencing the genomes of 1000 actinobacteria strains.</title>
        <authorList>
            <person name="Klenk H.-P."/>
        </authorList>
    </citation>
    <scope>NUCLEOTIDE SEQUENCE [LARGE SCALE GENOMIC DNA]</scope>
    <source>
        <strain evidence="3 4">DSM 46659</strain>
    </source>
</reference>
<feature type="domain" description="HTH marR-type" evidence="2">
    <location>
        <begin position="19"/>
        <end position="68"/>
    </location>
</feature>
<keyword evidence="3" id="KW-0418">Kinase</keyword>
<dbReference type="SUPFAM" id="SSF53067">
    <property type="entry name" value="Actin-like ATPase domain"/>
    <property type="match status" value="1"/>
</dbReference>
<name>A0A7W9YGD1_9ACTN</name>
<dbReference type="EMBL" id="JACHDS010000001">
    <property type="protein sequence ID" value="MBB6170786.1"/>
    <property type="molecule type" value="Genomic_DNA"/>
</dbReference>
<dbReference type="Proteomes" id="UP000546642">
    <property type="component" value="Unassembled WGS sequence"/>
</dbReference>
<dbReference type="InterPro" id="IPR043129">
    <property type="entry name" value="ATPase_NBD"/>
</dbReference>
<evidence type="ECO:0000256" key="1">
    <source>
        <dbReference type="ARBA" id="ARBA00006479"/>
    </source>
</evidence>
<dbReference type="Gene3D" id="3.30.420.40">
    <property type="match status" value="2"/>
</dbReference>
<protein>
    <submittedName>
        <fullName evidence="3">Putative NBD/HSP70 family sugar kinase</fullName>
    </submittedName>
</protein>
<dbReference type="SUPFAM" id="SSF46785">
    <property type="entry name" value="Winged helix' DNA-binding domain"/>
    <property type="match status" value="1"/>
</dbReference>
<dbReference type="Pfam" id="PF00480">
    <property type="entry name" value="ROK"/>
    <property type="match status" value="1"/>
</dbReference>
<comment type="similarity">
    <text evidence="1">Belongs to the ROK (NagC/XylR) family.</text>
</comment>
<dbReference type="InterPro" id="IPR000835">
    <property type="entry name" value="HTH_MarR-typ"/>
</dbReference>
<comment type="caution">
    <text evidence="3">The sequence shown here is derived from an EMBL/GenBank/DDBJ whole genome shotgun (WGS) entry which is preliminary data.</text>
</comment>
<dbReference type="GO" id="GO:0003700">
    <property type="term" value="F:DNA-binding transcription factor activity"/>
    <property type="evidence" value="ECO:0007669"/>
    <property type="project" value="InterPro"/>
</dbReference>
<keyword evidence="3" id="KW-0808">Transferase</keyword>
<dbReference type="RefSeq" id="WP_184073701.1">
    <property type="nucleotide sequence ID" value="NZ_JACHDS010000001.1"/>
</dbReference>
<dbReference type="AlphaFoldDB" id="A0A7W9YGD1"/>
<evidence type="ECO:0000259" key="2">
    <source>
        <dbReference type="Pfam" id="PF12802"/>
    </source>
</evidence>
<dbReference type="CDD" id="cd00090">
    <property type="entry name" value="HTH_ARSR"/>
    <property type="match status" value="1"/>
</dbReference>
<dbReference type="Gene3D" id="1.10.10.10">
    <property type="entry name" value="Winged helix-like DNA-binding domain superfamily/Winged helix DNA-binding domain"/>
    <property type="match status" value="1"/>
</dbReference>
<dbReference type="InterPro" id="IPR036390">
    <property type="entry name" value="WH_DNA-bd_sf"/>
</dbReference>